<accession>A0A8S1VWH7</accession>
<protein>
    <submittedName>
        <fullName evidence="1">Uncharacterized protein</fullName>
    </submittedName>
</protein>
<comment type="caution">
    <text evidence="1">The sequence shown here is derived from an EMBL/GenBank/DDBJ whole genome shotgun (WGS) entry which is preliminary data.</text>
</comment>
<evidence type="ECO:0000313" key="1">
    <source>
        <dbReference type="EMBL" id="CAD8180545.1"/>
    </source>
</evidence>
<dbReference type="Proteomes" id="UP000683925">
    <property type="component" value="Unassembled WGS sequence"/>
</dbReference>
<sequence length="144" mass="17312">MDLISSQTRQNHSYLMLLESIKLGKFHNFRLDIKYTDTQSIRYIYHLNSSKILGGEILLNFVQWVQFHYIKKIIGIVTQIFQKEYSDTFIYNKVFQINQGQSWCPLKYIFKGARQNVIYFKQLEIEAQDQIKIAQFRLCKFQQL</sequence>
<dbReference type="OrthoDB" id="10256309at2759"/>
<organism evidence="1 2">
    <name type="scientific">Paramecium octaurelia</name>
    <dbReference type="NCBI Taxonomy" id="43137"/>
    <lineage>
        <taxon>Eukaryota</taxon>
        <taxon>Sar</taxon>
        <taxon>Alveolata</taxon>
        <taxon>Ciliophora</taxon>
        <taxon>Intramacronucleata</taxon>
        <taxon>Oligohymenophorea</taxon>
        <taxon>Peniculida</taxon>
        <taxon>Parameciidae</taxon>
        <taxon>Paramecium</taxon>
    </lineage>
</organism>
<proteinExistence type="predicted"/>
<keyword evidence="2" id="KW-1185">Reference proteome</keyword>
<dbReference type="EMBL" id="CAJJDP010000074">
    <property type="protein sequence ID" value="CAD8180545.1"/>
    <property type="molecule type" value="Genomic_DNA"/>
</dbReference>
<dbReference type="AlphaFoldDB" id="A0A8S1VWH7"/>
<reference evidence="1" key="1">
    <citation type="submission" date="2021-01" db="EMBL/GenBank/DDBJ databases">
        <authorList>
            <consortium name="Genoscope - CEA"/>
            <person name="William W."/>
        </authorList>
    </citation>
    <scope>NUCLEOTIDE SEQUENCE</scope>
</reference>
<name>A0A8S1VWH7_PAROT</name>
<gene>
    <name evidence="1" type="ORF">POCTA_138.1.T0750083</name>
</gene>
<evidence type="ECO:0000313" key="2">
    <source>
        <dbReference type="Proteomes" id="UP000683925"/>
    </source>
</evidence>